<dbReference type="InterPro" id="IPR026444">
    <property type="entry name" value="Secre_tail"/>
</dbReference>
<proteinExistence type="predicted"/>
<dbReference type="EMBL" id="JBHMFB010000044">
    <property type="protein sequence ID" value="MFB9090585.1"/>
    <property type="molecule type" value="Genomic_DNA"/>
</dbReference>
<feature type="domain" description="Secretion system C-terminal sorting" evidence="3">
    <location>
        <begin position="469"/>
        <end position="535"/>
    </location>
</feature>
<feature type="chain" id="PRO_5045494345" evidence="2">
    <location>
        <begin position="19"/>
        <end position="536"/>
    </location>
</feature>
<dbReference type="RefSeq" id="WP_290284536.1">
    <property type="nucleotide sequence ID" value="NZ_JAUFQN010000019.1"/>
</dbReference>
<evidence type="ECO:0000313" key="5">
    <source>
        <dbReference type="Proteomes" id="UP001589576"/>
    </source>
</evidence>
<dbReference type="Pfam" id="PF18962">
    <property type="entry name" value="Por_Secre_tail"/>
    <property type="match status" value="1"/>
</dbReference>
<keyword evidence="5" id="KW-1185">Reference proteome</keyword>
<keyword evidence="1 2" id="KW-0732">Signal</keyword>
<organism evidence="4 5">
    <name type="scientific">Flavobacterium paronense</name>
    <dbReference type="NCBI Taxonomy" id="1392775"/>
    <lineage>
        <taxon>Bacteria</taxon>
        <taxon>Pseudomonadati</taxon>
        <taxon>Bacteroidota</taxon>
        <taxon>Flavobacteriia</taxon>
        <taxon>Flavobacteriales</taxon>
        <taxon>Flavobacteriaceae</taxon>
        <taxon>Flavobacterium</taxon>
    </lineage>
</organism>
<protein>
    <submittedName>
        <fullName evidence="4">T9SS type A sorting domain-containing protein</fullName>
    </submittedName>
</protein>
<gene>
    <name evidence="4" type="ORF">ACFFUU_13295</name>
</gene>
<evidence type="ECO:0000313" key="4">
    <source>
        <dbReference type="EMBL" id="MFB9090585.1"/>
    </source>
</evidence>
<name>A0ABV5GHI9_9FLAO</name>
<feature type="signal peptide" evidence="2">
    <location>
        <begin position="1"/>
        <end position="18"/>
    </location>
</feature>
<evidence type="ECO:0000256" key="2">
    <source>
        <dbReference type="SAM" id="SignalP"/>
    </source>
</evidence>
<evidence type="ECO:0000256" key="1">
    <source>
        <dbReference type="ARBA" id="ARBA00022729"/>
    </source>
</evidence>
<dbReference type="Proteomes" id="UP001589576">
    <property type="component" value="Unassembled WGS sequence"/>
</dbReference>
<comment type="caution">
    <text evidence="4">The sequence shown here is derived from an EMBL/GenBank/DDBJ whole genome shotgun (WGS) entry which is preliminary data.</text>
</comment>
<dbReference type="NCBIfam" id="TIGR04183">
    <property type="entry name" value="Por_Secre_tail"/>
    <property type="match status" value="1"/>
</dbReference>
<accession>A0ABV5GHI9</accession>
<evidence type="ECO:0000259" key="3">
    <source>
        <dbReference type="Pfam" id="PF18962"/>
    </source>
</evidence>
<sequence>MKRILLFTTMLFTFGATAQLRLVKEINNVNSSAPGSFYEYNGRLFFTALTGSSRYVFATDGTTTGTVNIRFDDPNTGALVNNPDASVNFYTYNSELFFDARRVIDDHAFVTKLIGTSNAAVSLYDVSNVTTGTASVNSRLGYSVGLNNKLIFSPIIANNQTSVEPYVTDLATPANSGLLKNIFIATNSGSYPTEFTVLGTNCFFSATDDNNGRELWKTDGTGTGTVLYLDMNTGASSSDPDLFNVLGSQLTFVATHPTLGRELFKTNGSGSLTLIKDINTTGDSNPTNVKIIGTDLYFSANNGTIGQELWKSNGNNIGTVLIKDINPSGDSNPSNFTQVGSLIFFLADDGVNGIDLWKTDGTNAGTSLVKNVVTGTKSIQNLTAYNGKLYFIVFDSSTSSREMWVSDGTVTGTQMVLATTFGPRNLYVFGDELFMSAIFNNTVGVELCAYKDPALNTIDFSLNENTIKLFPNPSQNYFELSTKQTVEKVEVYSVLGQLVKSFKAQNQYSISDLSKGSYIVKIATLEGTSNKTLLIE</sequence>
<reference evidence="4 5" key="1">
    <citation type="submission" date="2024-09" db="EMBL/GenBank/DDBJ databases">
        <authorList>
            <person name="Sun Q."/>
            <person name="Mori K."/>
        </authorList>
    </citation>
    <scope>NUCLEOTIDE SEQUENCE [LARGE SCALE GENOMIC DNA]</scope>
    <source>
        <strain evidence="4 5">CECT 8460</strain>
    </source>
</reference>